<gene>
    <name evidence="1" type="ORF">P2L57_18630</name>
</gene>
<accession>A0ABT5Z1M1</accession>
<dbReference type="RefSeq" id="WP_275815899.1">
    <property type="nucleotide sequence ID" value="NZ_BAAANM010000022.1"/>
</dbReference>
<dbReference type="EMBL" id="JARHTQ010000011">
    <property type="protein sequence ID" value="MDF2257658.1"/>
    <property type="molecule type" value="Genomic_DNA"/>
</dbReference>
<organism evidence="1 2">
    <name type="scientific">Streptantibioticus ferralitis</name>
    <dbReference type="NCBI Taxonomy" id="236510"/>
    <lineage>
        <taxon>Bacteria</taxon>
        <taxon>Bacillati</taxon>
        <taxon>Actinomycetota</taxon>
        <taxon>Actinomycetes</taxon>
        <taxon>Kitasatosporales</taxon>
        <taxon>Streptomycetaceae</taxon>
        <taxon>Streptantibioticus</taxon>
    </lineage>
</organism>
<comment type="caution">
    <text evidence="1">The sequence shown here is derived from an EMBL/GenBank/DDBJ whole genome shotgun (WGS) entry which is preliminary data.</text>
</comment>
<evidence type="ECO:0000313" key="2">
    <source>
        <dbReference type="Proteomes" id="UP001220022"/>
    </source>
</evidence>
<proteinExistence type="predicted"/>
<dbReference type="Proteomes" id="UP001220022">
    <property type="component" value="Unassembled WGS sequence"/>
</dbReference>
<protein>
    <submittedName>
        <fullName evidence="1">Uncharacterized protein</fullName>
    </submittedName>
</protein>
<reference evidence="1 2" key="1">
    <citation type="submission" date="2023-03" db="EMBL/GenBank/DDBJ databases">
        <title>Draft genome sequence of type strain Streptomyces ferralitis JCM 14344.</title>
        <authorList>
            <person name="Klaysubun C."/>
            <person name="Duangmal K."/>
        </authorList>
    </citation>
    <scope>NUCLEOTIDE SEQUENCE [LARGE SCALE GENOMIC DNA]</scope>
    <source>
        <strain evidence="1 2">JCM 14344</strain>
    </source>
</reference>
<evidence type="ECO:0000313" key="1">
    <source>
        <dbReference type="EMBL" id="MDF2257658.1"/>
    </source>
</evidence>
<sequence>MARTPNYRLAHALALAQWSNSHTARTINNGARTMGYRGIAVDTSRIGRWIRIGEIPRPPIPHILATLLTEHLGQPINTSDLGLTTAWHTMPLGQLLTPAELTALTHRAAEQDTTPEHYLRTIIRLVLYTTSAHRPLNTLASDTELPT</sequence>
<name>A0ABT5Z1M1_9ACTN</name>
<keyword evidence="2" id="KW-1185">Reference proteome</keyword>